<evidence type="ECO:0000256" key="2">
    <source>
        <dbReference type="ARBA" id="ARBA00023002"/>
    </source>
</evidence>
<evidence type="ECO:0000313" key="8">
    <source>
        <dbReference type="Proteomes" id="UP000297477"/>
    </source>
</evidence>
<reference evidence="5 7" key="1">
    <citation type="submission" date="2017-02" db="EMBL/GenBank/DDBJ databases">
        <authorList>
            <person name="Peterson S.W."/>
        </authorList>
    </citation>
    <scope>NUCLEOTIDE SEQUENCE [LARGE SCALE GENOMIC DNA]</scope>
    <source>
        <strain evidence="5 7">2B3F</strain>
    </source>
</reference>
<evidence type="ECO:0000313" key="7">
    <source>
        <dbReference type="Proteomes" id="UP000196230"/>
    </source>
</evidence>
<dbReference type="FunFam" id="3.40.50.720:FF:000047">
    <property type="entry name" value="NADP-dependent L-serine/L-allo-threonine dehydrogenase"/>
    <property type="match status" value="1"/>
</dbReference>
<dbReference type="PRINTS" id="PR00081">
    <property type="entry name" value="GDHRDH"/>
</dbReference>
<evidence type="ECO:0000256" key="1">
    <source>
        <dbReference type="ARBA" id="ARBA00006484"/>
    </source>
</evidence>
<accession>A0A1R4JAZ4</accession>
<dbReference type="EMBL" id="FUKP01000050">
    <property type="protein sequence ID" value="SJN29208.1"/>
    <property type="molecule type" value="Genomic_DNA"/>
</dbReference>
<evidence type="ECO:0000256" key="3">
    <source>
        <dbReference type="RuleBase" id="RU000363"/>
    </source>
</evidence>
<dbReference type="Proteomes" id="UP000297477">
    <property type="component" value="Unassembled WGS sequence"/>
</dbReference>
<dbReference type="PANTHER" id="PTHR42901:SF1">
    <property type="entry name" value="ALCOHOL DEHYDROGENASE"/>
    <property type="match status" value="1"/>
</dbReference>
<dbReference type="AlphaFoldDB" id="A0A1R4JAZ4"/>
<proteinExistence type="inferred from homology"/>
<dbReference type="OrthoDB" id="9775296at2"/>
<feature type="region of interest" description="Disordered" evidence="4">
    <location>
        <begin position="1"/>
        <end position="35"/>
    </location>
</feature>
<sequence>MTTVRESQESAVQQSSVQKSPVQQSSSSSARGAVVSGATTGIGRATALEMARRGWRVYAVGRRAERLEQLQAQGVEEDVPGLLIPCALDVTDADAVARLAERVTEDGGADTLVNIAGGARGTDAVGDGDLEQWEWMYRVNVLGTLTMCKAFLPMLRAHGEGTVLNLTSTAAVTAYEGGGGYNAAKMGQHGLTGALRLEEAEHNVRVIEVLPGMVHTEEFSLMRLGGDQAAADKVYAGVEKPLTAEDVAEVCVHAVELPHHVNLDQIVLRPVAQAAQHKVIRKG</sequence>
<dbReference type="GO" id="GO:0016616">
    <property type="term" value="F:oxidoreductase activity, acting on the CH-OH group of donors, NAD or NADP as acceptor"/>
    <property type="evidence" value="ECO:0007669"/>
    <property type="project" value="UniProtKB-ARBA"/>
</dbReference>
<keyword evidence="2" id="KW-0560">Oxidoreductase</keyword>
<dbReference type="Pfam" id="PF00106">
    <property type="entry name" value="adh_short"/>
    <property type="match status" value="1"/>
</dbReference>
<dbReference type="PRINTS" id="PR00080">
    <property type="entry name" value="SDRFAMILY"/>
</dbReference>
<keyword evidence="8" id="KW-1185">Reference proteome</keyword>
<gene>
    <name evidence="6" type="ORF">E4A49_09130</name>
    <name evidence="5" type="ORF">FM125_07520</name>
</gene>
<reference evidence="6 8" key="2">
    <citation type="submission" date="2019-03" db="EMBL/GenBank/DDBJ databases">
        <title>Reclassification of Micrococcus aloeverae and Micrococcus yunnanensis as later heterotypic synonyms of Micrococcus luteus.</title>
        <authorList>
            <person name="Huang C.-H."/>
        </authorList>
    </citation>
    <scope>NUCLEOTIDE SEQUENCE [LARGE SCALE GENOMIC DNA]</scope>
    <source>
        <strain evidence="6 8">BCRC 12151</strain>
    </source>
</reference>
<name>A0A1R4JAZ4_9MICC</name>
<dbReference type="PANTHER" id="PTHR42901">
    <property type="entry name" value="ALCOHOL DEHYDROGENASE"/>
    <property type="match status" value="1"/>
</dbReference>
<evidence type="ECO:0000313" key="5">
    <source>
        <dbReference type="EMBL" id="SJN29208.1"/>
    </source>
</evidence>
<dbReference type="InterPro" id="IPR002347">
    <property type="entry name" value="SDR_fam"/>
</dbReference>
<dbReference type="InterPro" id="IPR036291">
    <property type="entry name" value="NAD(P)-bd_dom_sf"/>
</dbReference>
<comment type="similarity">
    <text evidence="1 3">Belongs to the short-chain dehydrogenases/reductases (SDR) family.</text>
</comment>
<dbReference type="Proteomes" id="UP000196230">
    <property type="component" value="Unassembled WGS sequence"/>
</dbReference>
<organism evidence="5 7">
    <name type="scientific">Micrococcus lylae</name>
    <dbReference type="NCBI Taxonomy" id="1273"/>
    <lineage>
        <taxon>Bacteria</taxon>
        <taxon>Bacillati</taxon>
        <taxon>Actinomycetota</taxon>
        <taxon>Actinomycetes</taxon>
        <taxon>Micrococcales</taxon>
        <taxon>Micrococcaceae</taxon>
        <taxon>Micrococcus</taxon>
    </lineage>
</organism>
<protein>
    <submittedName>
        <fullName evidence="6">SDR family NAD(P)-dependent oxidoreductase</fullName>
    </submittedName>
    <submittedName>
        <fullName evidence="5">Short-chain dehydrogenase/reductase SDR</fullName>
    </submittedName>
</protein>
<dbReference type="Gene3D" id="3.40.50.720">
    <property type="entry name" value="NAD(P)-binding Rossmann-like Domain"/>
    <property type="match status" value="1"/>
</dbReference>
<evidence type="ECO:0000256" key="4">
    <source>
        <dbReference type="SAM" id="MobiDB-lite"/>
    </source>
</evidence>
<evidence type="ECO:0000313" key="6">
    <source>
        <dbReference type="EMBL" id="TFH98332.1"/>
    </source>
</evidence>
<dbReference type="EMBL" id="SPKT01000019">
    <property type="protein sequence ID" value="TFH98332.1"/>
    <property type="molecule type" value="Genomic_DNA"/>
</dbReference>
<feature type="compositionally biased region" description="Low complexity" evidence="4">
    <location>
        <begin position="9"/>
        <end position="35"/>
    </location>
</feature>
<dbReference type="SUPFAM" id="SSF51735">
    <property type="entry name" value="NAD(P)-binding Rossmann-fold domains"/>
    <property type="match status" value="1"/>
</dbReference>